<feature type="chain" id="PRO_5046361263" description="Lipoprotein" evidence="2">
    <location>
        <begin position="23"/>
        <end position="58"/>
    </location>
</feature>
<sequence>MKNLKKVVMLVMFATVFFSCTTDDVIMNEPQKEMEVEINDEVARDTGGDEEVENDDDE</sequence>
<feature type="signal peptide" evidence="2">
    <location>
        <begin position="1"/>
        <end position="22"/>
    </location>
</feature>
<evidence type="ECO:0000313" key="4">
    <source>
        <dbReference type="Proteomes" id="UP001596997"/>
    </source>
</evidence>
<proteinExistence type="predicted"/>
<keyword evidence="2" id="KW-0732">Signal</keyword>
<gene>
    <name evidence="3" type="ORF">ACFQ1O_12435</name>
</gene>
<dbReference type="EMBL" id="JBHTJM010000010">
    <property type="protein sequence ID" value="MFD0964814.1"/>
    <property type="molecule type" value="Genomic_DNA"/>
</dbReference>
<comment type="caution">
    <text evidence="3">The sequence shown here is derived from an EMBL/GenBank/DDBJ whole genome shotgun (WGS) entry which is preliminary data.</text>
</comment>
<name>A0ABW3I4P2_9FLAO</name>
<dbReference type="PROSITE" id="PS51257">
    <property type="entry name" value="PROKAR_LIPOPROTEIN"/>
    <property type="match status" value="1"/>
</dbReference>
<protein>
    <recommendedName>
        <fullName evidence="5">Lipoprotein</fullName>
    </recommendedName>
</protein>
<keyword evidence="4" id="KW-1185">Reference proteome</keyword>
<dbReference type="RefSeq" id="WP_377716360.1">
    <property type="nucleotide sequence ID" value="NZ_JBHTJM010000010.1"/>
</dbReference>
<evidence type="ECO:0000313" key="3">
    <source>
        <dbReference type="EMBL" id="MFD0964814.1"/>
    </source>
</evidence>
<organism evidence="3 4">
    <name type="scientific">Pseudofulvibacter geojedonensis</name>
    <dbReference type="NCBI Taxonomy" id="1123758"/>
    <lineage>
        <taxon>Bacteria</taxon>
        <taxon>Pseudomonadati</taxon>
        <taxon>Bacteroidota</taxon>
        <taxon>Flavobacteriia</taxon>
        <taxon>Flavobacteriales</taxon>
        <taxon>Flavobacteriaceae</taxon>
        <taxon>Pseudofulvibacter</taxon>
    </lineage>
</organism>
<feature type="compositionally biased region" description="Acidic residues" evidence="1">
    <location>
        <begin position="48"/>
        <end position="58"/>
    </location>
</feature>
<dbReference type="Proteomes" id="UP001596997">
    <property type="component" value="Unassembled WGS sequence"/>
</dbReference>
<accession>A0ABW3I4P2</accession>
<evidence type="ECO:0008006" key="5">
    <source>
        <dbReference type="Google" id="ProtNLM"/>
    </source>
</evidence>
<evidence type="ECO:0000256" key="2">
    <source>
        <dbReference type="SAM" id="SignalP"/>
    </source>
</evidence>
<feature type="region of interest" description="Disordered" evidence="1">
    <location>
        <begin position="39"/>
        <end position="58"/>
    </location>
</feature>
<reference evidence="4" key="1">
    <citation type="journal article" date="2019" name="Int. J. Syst. Evol. Microbiol.">
        <title>The Global Catalogue of Microorganisms (GCM) 10K type strain sequencing project: providing services to taxonomists for standard genome sequencing and annotation.</title>
        <authorList>
            <consortium name="The Broad Institute Genomics Platform"/>
            <consortium name="The Broad Institute Genome Sequencing Center for Infectious Disease"/>
            <person name="Wu L."/>
            <person name="Ma J."/>
        </authorList>
    </citation>
    <scope>NUCLEOTIDE SEQUENCE [LARGE SCALE GENOMIC DNA]</scope>
    <source>
        <strain evidence="4">CCUG 62114</strain>
    </source>
</reference>
<evidence type="ECO:0000256" key="1">
    <source>
        <dbReference type="SAM" id="MobiDB-lite"/>
    </source>
</evidence>